<dbReference type="RefSeq" id="WP_140989237.1">
    <property type="nucleotide sequence ID" value="NZ_VHIQ01000002.1"/>
</dbReference>
<evidence type="ECO:0000313" key="2">
    <source>
        <dbReference type="Proteomes" id="UP000317332"/>
    </source>
</evidence>
<proteinExistence type="predicted"/>
<accession>A0A506PMG3</accession>
<protein>
    <submittedName>
        <fullName evidence="1">Uncharacterized protein</fullName>
    </submittedName>
</protein>
<dbReference type="OrthoDB" id="1446480at2"/>
<dbReference type="EMBL" id="VHIQ01000002">
    <property type="protein sequence ID" value="TPV34814.1"/>
    <property type="molecule type" value="Genomic_DNA"/>
</dbReference>
<reference evidence="1 2" key="1">
    <citation type="submission" date="2019-06" db="EMBL/GenBank/DDBJ databases">
        <title>Flavobacteriaceae Paucihalobacterium erythroidium CWB-1, complete genome.</title>
        <authorList>
            <person name="Wu S."/>
        </authorList>
    </citation>
    <scope>NUCLEOTIDE SEQUENCE [LARGE SCALE GENOMIC DNA]</scope>
    <source>
        <strain evidence="1 2">CWB-1</strain>
    </source>
</reference>
<dbReference type="AlphaFoldDB" id="A0A506PMG3"/>
<organism evidence="1 2">
    <name type="scientific">Paucihalobacter ruber</name>
    <dbReference type="NCBI Taxonomy" id="2567861"/>
    <lineage>
        <taxon>Bacteria</taxon>
        <taxon>Pseudomonadati</taxon>
        <taxon>Bacteroidota</taxon>
        <taxon>Flavobacteriia</taxon>
        <taxon>Flavobacteriales</taxon>
        <taxon>Flavobacteriaceae</taxon>
        <taxon>Paucihalobacter</taxon>
    </lineage>
</organism>
<keyword evidence="2" id="KW-1185">Reference proteome</keyword>
<name>A0A506PMG3_9FLAO</name>
<sequence>MKLLIALFSVFIISDECTQTKTGKPQNINNLKVSYQVISRGFFKEISFEDAQMMYSEDPNVKAINTFKLNKKEWSDVLQLVAQLNLDGLESLVAPTEKRLYDGAAHTTVSVVIDGKSYVSSSFDEGHPPAEIDALVNKMLTISEKYLQP</sequence>
<gene>
    <name evidence="1" type="ORF">FJ651_04580</name>
</gene>
<evidence type="ECO:0000313" key="1">
    <source>
        <dbReference type="EMBL" id="TPV34814.1"/>
    </source>
</evidence>
<comment type="caution">
    <text evidence="1">The sequence shown here is derived from an EMBL/GenBank/DDBJ whole genome shotgun (WGS) entry which is preliminary data.</text>
</comment>
<dbReference type="Proteomes" id="UP000317332">
    <property type="component" value="Unassembled WGS sequence"/>
</dbReference>